<keyword evidence="2" id="KW-1185">Reference proteome</keyword>
<dbReference type="RefSeq" id="WP_322185792.1">
    <property type="nucleotide sequence ID" value="NZ_JAXLPB010000001.1"/>
</dbReference>
<organism evidence="1 2">
    <name type="scientific">Fulvimarina uroteuthidis</name>
    <dbReference type="NCBI Taxonomy" id="3098149"/>
    <lineage>
        <taxon>Bacteria</taxon>
        <taxon>Pseudomonadati</taxon>
        <taxon>Pseudomonadota</taxon>
        <taxon>Alphaproteobacteria</taxon>
        <taxon>Hyphomicrobiales</taxon>
        <taxon>Aurantimonadaceae</taxon>
        <taxon>Fulvimarina</taxon>
    </lineage>
</organism>
<evidence type="ECO:0000313" key="1">
    <source>
        <dbReference type="EMBL" id="MDY8108346.1"/>
    </source>
</evidence>
<sequence length="87" mass="9461">MKTIVGKPAIETARRLVASALDQPNIYPQIRSDLMAIANRLGGAGDRVALKDEQSEIVEAYIGLARKRRRLGPADEAALVELARHLA</sequence>
<accession>A0ABU5HYZ1</accession>
<dbReference type="Proteomes" id="UP001294412">
    <property type="component" value="Unassembled WGS sequence"/>
</dbReference>
<dbReference type="EMBL" id="JAXLPB010000001">
    <property type="protein sequence ID" value="MDY8108346.1"/>
    <property type="molecule type" value="Genomic_DNA"/>
</dbReference>
<protein>
    <submittedName>
        <fullName evidence="1">Uncharacterized protein</fullName>
    </submittedName>
</protein>
<proteinExistence type="predicted"/>
<name>A0ABU5HYZ1_9HYPH</name>
<reference evidence="1 2" key="1">
    <citation type="submission" date="2023-12" db="EMBL/GenBank/DDBJ databases">
        <title>Description of Novel Strain Fulvimarina sp. 2208YS6-2-32 isolated from Uroteuthis (Photololigo) edulis.</title>
        <authorList>
            <person name="Park J.-S."/>
        </authorList>
    </citation>
    <scope>NUCLEOTIDE SEQUENCE [LARGE SCALE GENOMIC DNA]</scope>
    <source>
        <strain evidence="1 2">2208YS6-2-32</strain>
    </source>
</reference>
<evidence type="ECO:0000313" key="2">
    <source>
        <dbReference type="Proteomes" id="UP001294412"/>
    </source>
</evidence>
<gene>
    <name evidence="1" type="ORF">U0C82_04165</name>
</gene>
<comment type="caution">
    <text evidence="1">The sequence shown here is derived from an EMBL/GenBank/DDBJ whole genome shotgun (WGS) entry which is preliminary data.</text>
</comment>